<dbReference type="Proteomes" id="UP000255460">
    <property type="component" value="Unassembled WGS sequence"/>
</dbReference>
<organism evidence="1 2">
    <name type="scientific">Escherichia coli</name>
    <dbReference type="NCBI Taxonomy" id="562"/>
    <lineage>
        <taxon>Bacteria</taxon>
        <taxon>Pseudomonadati</taxon>
        <taxon>Pseudomonadota</taxon>
        <taxon>Gammaproteobacteria</taxon>
        <taxon>Enterobacterales</taxon>
        <taxon>Enterobacteriaceae</taxon>
        <taxon>Escherichia</taxon>
    </lineage>
</organism>
<evidence type="ECO:0000313" key="2">
    <source>
        <dbReference type="Proteomes" id="UP000255460"/>
    </source>
</evidence>
<evidence type="ECO:0000313" key="1">
    <source>
        <dbReference type="EMBL" id="STK04476.1"/>
    </source>
</evidence>
<dbReference type="AlphaFoldDB" id="A0A376YKW0"/>
<protein>
    <submittedName>
        <fullName evidence="1">Relaxase</fullName>
    </submittedName>
</protein>
<proteinExistence type="predicted"/>
<sequence length="237" mass="27536">MVILNRLDDIPTLKQKRPPDYRELLRLFNKSSNNINQIAKKINTEYRNGFISENAYLRYLNVLINIRDAFVAGIDKCLIRVSGGNSGVCEYLEKGYKQGREYTRDEIDNRLVLDGDLALTESVIDAIPDNGQERYLHITLSFFEDELPEAKLHDIVQEFKSLLMGAYHEDEFNFYAEAHLPKIKQMPDHKTGNMIERKPHVHIVIPEINMITGNKLNPVGMVEHYIKYFDSIQEHNQ</sequence>
<name>A0A376YKW0_ECOLX</name>
<reference evidence="1 2" key="1">
    <citation type="submission" date="2018-06" db="EMBL/GenBank/DDBJ databases">
        <authorList>
            <consortium name="Pathogen Informatics"/>
            <person name="Doyle S."/>
        </authorList>
    </citation>
    <scope>NUCLEOTIDE SEQUENCE [LARGE SCALE GENOMIC DNA]</scope>
    <source>
        <strain evidence="1 2">NCTC10418</strain>
    </source>
</reference>
<accession>A0A376YKW0</accession>
<dbReference type="EMBL" id="UFZQ01000002">
    <property type="protein sequence ID" value="STK04476.1"/>
    <property type="molecule type" value="Genomic_DNA"/>
</dbReference>
<gene>
    <name evidence="1" type="primary">nikB_2</name>
    <name evidence="1" type="ORF">NCTC10418_07637</name>
</gene>